<gene>
    <name evidence="3" type="ORF">PVAR5_7876</name>
</gene>
<keyword evidence="4" id="KW-1185">Reference proteome</keyword>
<dbReference type="OrthoDB" id="4494533at2759"/>
<feature type="compositionally biased region" description="Low complexity" evidence="1">
    <location>
        <begin position="18"/>
        <end position="33"/>
    </location>
</feature>
<protein>
    <submittedName>
        <fullName evidence="3">Uncharacterized protein</fullName>
    </submittedName>
</protein>
<sequence length="152" mass="16383">MKFFSVALMGLVASSFAAPEPASTTSSPTPTTSHKPDIAQPIANDNSPIDAFVQCLWPTTDRIVGELAGLSDLSFNKFIDEVHWEAIWWGDPSKWVPDLVGIGLNATFVTACLLETVGEGVALSTTDLFNEFLKTFELIPRNASNTAVPGLR</sequence>
<feature type="region of interest" description="Disordered" evidence="1">
    <location>
        <begin position="18"/>
        <end position="40"/>
    </location>
</feature>
<dbReference type="HOGENOM" id="CLU_1722106_0_0_1"/>
<keyword evidence="2" id="KW-0732">Signal</keyword>
<evidence type="ECO:0000313" key="3">
    <source>
        <dbReference type="EMBL" id="GAD99169.1"/>
    </source>
</evidence>
<accession>V5FMG0</accession>
<dbReference type="Proteomes" id="UP000018001">
    <property type="component" value="Unassembled WGS sequence"/>
</dbReference>
<proteinExistence type="predicted"/>
<evidence type="ECO:0000256" key="1">
    <source>
        <dbReference type="SAM" id="MobiDB-lite"/>
    </source>
</evidence>
<evidence type="ECO:0000313" key="4">
    <source>
        <dbReference type="Proteomes" id="UP000018001"/>
    </source>
</evidence>
<organism evidence="3 4">
    <name type="scientific">Byssochlamys spectabilis (strain No. 5 / NBRC 109023)</name>
    <name type="common">Paecilomyces variotii</name>
    <dbReference type="NCBI Taxonomy" id="1356009"/>
    <lineage>
        <taxon>Eukaryota</taxon>
        <taxon>Fungi</taxon>
        <taxon>Dikarya</taxon>
        <taxon>Ascomycota</taxon>
        <taxon>Pezizomycotina</taxon>
        <taxon>Eurotiomycetes</taxon>
        <taxon>Eurotiomycetidae</taxon>
        <taxon>Eurotiales</taxon>
        <taxon>Thermoascaceae</taxon>
        <taxon>Paecilomyces</taxon>
    </lineage>
</organism>
<feature type="chain" id="PRO_5004736175" evidence="2">
    <location>
        <begin position="18"/>
        <end position="152"/>
    </location>
</feature>
<evidence type="ECO:0000256" key="2">
    <source>
        <dbReference type="SAM" id="SignalP"/>
    </source>
</evidence>
<feature type="signal peptide" evidence="2">
    <location>
        <begin position="1"/>
        <end position="17"/>
    </location>
</feature>
<comment type="caution">
    <text evidence="3">The sequence shown here is derived from an EMBL/GenBank/DDBJ whole genome shotgun (WGS) entry which is preliminary data.</text>
</comment>
<reference evidence="4" key="1">
    <citation type="journal article" date="2014" name="Genome Announc.">
        <title>Draft genome sequence of the formaldehyde-resistant fungus Byssochlamys spectabilis No. 5 (anamorph Paecilomyces variotii No. 5) (NBRC109023).</title>
        <authorList>
            <person name="Oka T."/>
            <person name="Ekino K."/>
            <person name="Fukuda K."/>
            <person name="Nomura Y."/>
        </authorList>
    </citation>
    <scope>NUCLEOTIDE SEQUENCE [LARGE SCALE GENOMIC DNA]</scope>
    <source>
        <strain evidence="4">No. 5 / NBRC 109023</strain>
    </source>
</reference>
<dbReference type="InParanoid" id="V5FMG0"/>
<name>V5FMG0_BYSSN</name>
<dbReference type="EMBL" id="BAUL01000282">
    <property type="protein sequence ID" value="GAD99169.1"/>
    <property type="molecule type" value="Genomic_DNA"/>
</dbReference>
<dbReference type="AlphaFoldDB" id="V5FMG0"/>